<evidence type="ECO:0000256" key="12">
    <source>
        <dbReference type="SAM" id="MobiDB-lite"/>
    </source>
</evidence>
<comment type="similarity">
    <text evidence="2 11">Belongs to the nuclear hormone receptor family.</text>
</comment>
<keyword evidence="9 11" id="KW-0675">Receptor</keyword>
<feature type="compositionally biased region" description="Polar residues" evidence="12">
    <location>
        <begin position="333"/>
        <end position="342"/>
    </location>
</feature>
<name>A0A1I8BZ12_MELHA</name>
<dbReference type="SMART" id="SM00430">
    <property type="entry name" value="HOLI"/>
    <property type="match status" value="1"/>
</dbReference>
<dbReference type="PROSITE" id="PS51843">
    <property type="entry name" value="NR_LBD"/>
    <property type="match status" value="1"/>
</dbReference>
<keyword evidence="3 11" id="KW-0479">Metal-binding</keyword>
<keyword evidence="7 11" id="KW-0238">DNA-binding</keyword>
<dbReference type="InterPro" id="IPR001723">
    <property type="entry name" value="Nuclear_hrmn_rcpt"/>
</dbReference>
<evidence type="ECO:0000256" key="11">
    <source>
        <dbReference type="RuleBase" id="RU004334"/>
    </source>
</evidence>
<evidence type="ECO:0000256" key="5">
    <source>
        <dbReference type="ARBA" id="ARBA00022833"/>
    </source>
</evidence>
<dbReference type="InterPro" id="IPR035500">
    <property type="entry name" value="NHR-like_dom_sf"/>
</dbReference>
<evidence type="ECO:0000256" key="7">
    <source>
        <dbReference type="ARBA" id="ARBA00023125"/>
    </source>
</evidence>
<feature type="compositionally biased region" description="Low complexity" evidence="12">
    <location>
        <begin position="702"/>
        <end position="721"/>
    </location>
</feature>
<evidence type="ECO:0000256" key="9">
    <source>
        <dbReference type="ARBA" id="ARBA00023170"/>
    </source>
</evidence>
<feature type="compositionally biased region" description="Polar residues" evidence="12">
    <location>
        <begin position="629"/>
        <end position="648"/>
    </location>
</feature>
<proteinExistence type="inferred from homology"/>
<dbReference type="Proteomes" id="UP000095281">
    <property type="component" value="Unplaced"/>
</dbReference>
<evidence type="ECO:0000256" key="4">
    <source>
        <dbReference type="ARBA" id="ARBA00022771"/>
    </source>
</evidence>
<dbReference type="PROSITE" id="PS00031">
    <property type="entry name" value="NUCLEAR_REC_DBD_1"/>
    <property type="match status" value="1"/>
</dbReference>
<dbReference type="Gene3D" id="1.10.565.10">
    <property type="entry name" value="Retinoid X Receptor"/>
    <property type="match status" value="1"/>
</dbReference>
<comment type="subcellular location">
    <subcellularLocation>
        <location evidence="1 11">Nucleus</location>
    </subcellularLocation>
</comment>
<dbReference type="SUPFAM" id="SSF57716">
    <property type="entry name" value="Glucocorticoid receptor-like (DNA-binding domain)"/>
    <property type="match status" value="1"/>
</dbReference>
<keyword evidence="5 11" id="KW-0862">Zinc</keyword>
<evidence type="ECO:0000313" key="16">
    <source>
        <dbReference type="WBParaSite" id="MhA1_Contig817.frz3.gene1"/>
    </source>
</evidence>
<feature type="compositionally biased region" description="Low complexity" evidence="12">
    <location>
        <begin position="255"/>
        <end position="269"/>
    </location>
</feature>
<evidence type="ECO:0000256" key="1">
    <source>
        <dbReference type="ARBA" id="ARBA00004123"/>
    </source>
</evidence>
<feature type="domain" description="Nuclear receptor" evidence="13">
    <location>
        <begin position="128"/>
        <end position="203"/>
    </location>
</feature>
<dbReference type="WBParaSite" id="MhA1_Contig817.frz3.gene1">
    <property type="protein sequence ID" value="MhA1_Contig817.frz3.gene1"/>
    <property type="gene ID" value="MhA1_Contig817.frz3.gene1"/>
</dbReference>
<protein>
    <submittedName>
        <fullName evidence="16">Nuclear receptor domain-containing protein</fullName>
    </submittedName>
</protein>
<dbReference type="SUPFAM" id="SSF48508">
    <property type="entry name" value="Nuclear receptor ligand-binding domain"/>
    <property type="match status" value="1"/>
</dbReference>
<dbReference type="PRINTS" id="PR00047">
    <property type="entry name" value="STROIDFINGER"/>
</dbReference>
<dbReference type="PANTHER" id="PTHR24083">
    <property type="entry name" value="NUCLEAR HORMONE RECEPTOR"/>
    <property type="match status" value="1"/>
</dbReference>
<dbReference type="Pfam" id="PF00104">
    <property type="entry name" value="Hormone_recep"/>
    <property type="match status" value="1"/>
</dbReference>
<evidence type="ECO:0000259" key="14">
    <source>
        <dbReference type="PROSITE" id="PS51843"/>
    </source>
</evidence>
<feature type="compositionally biased region" description="Low complexity" evidence="12">
    <location>
        <begin position="215"/>
        <end position="229"/>
    </location>
</feature>
<dbReference type="FunFam" id="3.30.50.10:FF:000030">
    <property type="entry name" value="Nuclear Hormone Receptor family"/>
    <property type="match status" value="1"/>
</dbReference>
<accession>A0A1I8BZ12</accession>
<dbReference type="Pfam" id="PF00105">
    <property type="entry name" value="zf-C4"/>
    <property type="match status" value="1"/>
</dbReference>
<feature type="region of interest" description="Disordered" evidence="12">
    <location>
        <begin position="306"/>
        <end position="342"/>
    </location>
</feature>
<dbReference type="InterPro" id="IPR049636">
    <property type="entry name" value="HNF4-like_DBD"/>
</dbReference>
<organism evidence="15 16">
    <name type="scientific">Meloidogyne hapla</name>
    <name type="common">Root-knot nematode worm</name>
    <dbReference type="NCBI Taxonomy" id="6305"/>
    <lineage>
        <taxon>Eukaryota</taxon>
        <taxon>Metazoa</taxon>
        <taxon>Ecdysozoa</taxon>
        <taxon>Nematoda</taxon>
        <taxon>Chromadorea</taxon>
        <taxon>Rhabditida</taxon>
        <taxon>Tylenchina</taxon>
        <taxon>Tylenchomorpha</taxon>
        <taxon>Tylenchoidea</taxon>
        <taxon>Meloidogynidae</taxon>
        <taxon>Meloidogyninae</taxon>
        <taxon>Meloidogyne</taxon>
    </lineage>
</organism>
<evidence type="ECO:0000259" key="13">
    <source>
        <dbReference type="PROSITE" id="PS51030"/>
    </source>
</evidence>
<feature type="compositionally biased region" description="Polar residues" evidence="12">
    <location>
        <begin position="270"/>
        <end position="294"/>
    </location>
</feature>
<dbReference type="GO" id="GO:0003700">
    <property type="term" value="F:DNA-binding transcription factor activity"/>
    <property type="evidence" value="ECO:0007669"/>
    <property type="project" value="InterPro"/>
</dbReference>
<feature type="compositionally biased region" description="Polar residues" evidence="12">
    <location>
        <begin position="663"/>
        <end position="694"/>
    </location>
</feature>
<sequence>MVEEQQTRKRTPSQLVCPKIEDIGLYCGTTTTNNNSGQINGNIYNCQMTQMTFSGGQQNVAQLQSIPPQCDILPTTIINEEIIDNNNGVCIQPTSITSSSCLSDQNMISNNNFNNISSNPPTEKNNSSLTCTVCGDVATGRHYGSVACNGCKGFFRRTIRRNYKYTCRFNSNCQIDKHNRAVCRACRYSRCIMFGMKVDAVQSERDLIGKRSRYSSASGTPGPAAASTSSPPPLQHQQSLEEGGQLSPPSKDEQMQQQTQKAVQQPQTQNILSTSSQQQDNGINRSNIHPTSSLINQIETSQLCEVDTDEPISRKRSLSSGNHYEQLKPARRNFTNNNKQIPPQLLTSTAEHQQFHPELNLNDDGDPWSGQSGGALLRHLLCSEDKIGNMRDTVVAHACTLQYSTRGSRFPFTGDGNTRKASENDILQSLHTQLLLVIEWAKTLKPFADLPTEDQTALLKNFAAQHVVLCVAYRSTTDFLKLINDSCIPRVVNGAEKDLFYRRDAERVMDMLVSPMRFLRMDDVEFVALKACILFNPVARGLSSNSVMSILQTRRRIFRALQNYVRAKAPNDEDRIGDLTFFVLSPLQSLAKAVSEDVLVSKITGIARLDQLMEELMLEDLDLKEMSMGNDSNQSDEANTSTSQQQELEQPITIQGLSVGSSNATVSAPINSHQQSMSGHWSGTGPAQPNSPISKQRGRNVSSASDSSQATSSSSGSPSQTFLQPVPGTPSPYSSGITTTGGGGVVPISPVNESEFSSSALSSYVFGNSLYG</sequence>
<evidence type="ECO:0000256" key="3">
    <source>
        <dbReference type="ARBA" id="ARBA00022723"/>
    </source>
</evidence>
<evidence type="ECO:0000256" key="10">
    <source>
        <dbReference type="ARBA" id="ARBA00023242"/>
    </source>
</evidence>
<dbReference type="PRINTS" id="PR00398">
    <property type="entry name" value="STRDHORMONER"/>
</dbReference>
<evidence type="ECO:0000256" key="6">
    <source>
        <dbReference type="ARBA" id="ARBA00023015"/>
    </source>
</evidence>
<keyword evidence="8 11" id="KW-0804">Transcription</keyword>
<dbReference type="InterPro" id="IPR013088">
    <property type="entry name" value="Znf_NHR/GATA"/>
</dbReference>
<dbReference type="GO" id="GO:0008270">
    <property type="term" value="F:zinc ion binding"/>
    <property type="evidence" value="ECO:0007669"/>
    <property type="project" value="UniProtKB-KW"/>
</dbReference>
<feature type="region of interest" description="Disordered" evidence="12">
    <location>
        <begin position="663"/>
        <end position="746"/>
    </location>
</feature>
<keyword evidence="15" id="KW-1185">Reference proteome</keyword>
<feature type="region of interest" description="Disordered" evidence="12">
    <location>
        <begin position="212"/>
        <end position="294"/>
    </location>
</feature>
<dbReference type="Gene3D" id="3.30.50.10">
    <property type="entry name" value="Erythroid Transcription Factor GATA-1, subunit A"/>
    <property type="match status" value="1"/>
</dbReference>
<dbReference type="AlphaFoldDB" id="A0A1I8BZ12"/>
<keyword evidence="6 11" id="KW-0805">Transcription regulation</keyword>
<evidence type="ECO:0000256" key="8">
    <source>
        <dbReference type="ARBA" id="ARBA00023163"/>
    </source>
</evidence>
<dbReference type="InterPro" id="IPR000536">
    <property type="entry name" value="Nucl_hrmn_rcpt_lig-bd"/>
</dbReference>
<feature type="region of interest" description="Disordered" evidence="12">
    <location>
        <begin position="627"/>
        <end position="648"/>
    </location>
</feature>
<keyword evidence="4 11" id="KW-0863">Zinc-finger</keyword>
<feature type="domain" description="NR LBD" evidence="14">
    <location>
        <begin position="385"/>
        <end position="620"/>
    </location>
</feature>
<reference evidence="16" key="1">
    <citation type="submission" date="2016-11" db="UniProtKB">
        <authorList>
            <consortium name="WormBaseParasite"/>
        </authorList>
    </citation>
    <scope>IDENTIFICATION</scope>
</reference>
<keyword evidence="10 11" id="KW-0539">Nucleus</keyword>
<dbReference type="GO" id="GO:0000978">
    <property type="term" value="F:RNA polymerase II cis-regulatory region sequence-specific DNA binding"/>
    <property type="evidence" value="ECO:0007669"/>
    <property type="project" value="InterPro"/>
</dbReference>
<dbReference type="PROSITE" id="PS51030">
    <property type="entry name" value="NUCLEAR_REC_DBD_2"/>
    <property type="match status" value="1"/>
</dbReference>
<dbReference type="CDD" id="cd06960">
    <property type="entry name" value="NR_DBD_HNF4A"/>
    <property type="match status" value="1"/>
</dbReference>
<dbReference type="OMA" id="EKHNPLE"/>
<dbReference type="InterPro" id="IPR050274">
    <property type="entry name" value="Nuclear_hormone_rcpt_NR2"/>
</dbReference>
<dbReference type="GO" id="GO:0005634">
    <property type="term" value="C:nucleus"/>
    <property type="evidence" value="ECO:0007669"/>
    <property type="project" value="UniProtKB-SubCell"/>
</dbReference>
<evidence type="ECO:0000256" key="2">
    <source>
        <dbReference type="ARBA" id="ARBA00005993"/>
    </source>
</evidence>
<dbReference type="InterPro" id="IPR001628">
    <property type="entry name" value="Znf_hrmn_rcpt"/>
</dbReference>
<evidence type="ECO:0000313" key="15">
    <source>
        <dbReference type="Proteomes" id="UP000095281"/>
    </source>
</evidence>
<dbReference type="SMART" id="SM00399">
    <property type="entry name" value="ZnF_C4"/>
    <property type="match status" value="1"/>
</dbReference>